<proteinExistence type="predicted"/>
<sequence>MTSPRQAADRRPARRWTLLPGFVVLGTLFLPPSTVGPAGPTVKDETFITAETGGLLHIEAGECFTDPAYSPEAAEVVVLYTPCKEQAANQSYGFVHAPDGAWDPAALTTFARESCRRGFDGNWSGESASGLDFYPVMPTRKTWADGDRDVMCVVYSPEGSMNGSALPLARW</sequence>
<dbReference type="Proteomes" id="UP001596514">
    <property type="component" value="Unassembled WGS sequence"/>
</dbReference>
<evidence type="ECO:0000313" key="1">
    <source>
        <dbReference type="EMBL" id="MFC7599344.1"/>
    </source>
</evidence>
<dbReference type="EMBL" id="JBHTEE010000001">
    <property type="protein sequence ID" value="MFC7599344.1"/>
    <property type="molecule type" value="Genomic_DNA"/>
</dbReference>
<accession>A0ABW2STK1</accession>
<reference evidence="2" key="1">
    <citation type="journal article" date="2019" name="Int. J. Syst. Evol. Microbiol.">
        <title>The Global Catalogue of Microorganisms (GCM) 10K type strain sequencing project: providing services to taxonomists for standard genome sequencing and annotation.</title>
        <authorList>
            <consortium name="The Broad Institute Genomics Platform"/>
            <consortium name="The Broad Institute Genome Sequencing Center for Infectious Disease"/>
            <person name="Wu L."/>
            <person name="Ma J."/>
        </authorList>
    </citation>
    <scope>NUCLEOTIDE SEQUENCE [LARGE SCALE GENOMIC DNA]</scope>
    <source>
        <strain evidence="2">JCM 10083</strain>
    </source>
</reference>
<comment type="caution">
    <text evidence="1">The sequence shown here is derived from an EMBL/GenBank/DDBJ whole genome shotgun (WGS) entry which is preliminary data.</text>
</comment>
<keyword evidence="2" id="KW-1185">Reference proteome</keyword>
<name>A0ABW2STK1_9ACTN</name>
<evidence type="ECO:0000313" key="2">
    <source>
        <dbReference type="Proteomes" id="UP001596514"/>
    </source>
</evidence>
<gene>
    <name evidence="1" type="ORF">ACFQVD_04390</name>
</gene>
<dbReference type="RefSeq" id="WP_343965265.1">
    <property type="nucleotide sequence ID" value="NZ_BAAAGK010000028.1"/>
</dbReference>
<organism evidence="1 2">
    <name type="scientific">Streptosporangium amethystogenes subsp. fukuiense</name>
    <dbReference type="NCBI Taxonomy" id="698418"/>
    <lineage>
        <taxon>Bacteria</taxon>
        <taxon>Bacillati</taxon>
        <taxon>Actinomycetota</taxon>
        <taxon>Actinomycetes</taxon>
        <taxon>Streptosporangiales</taxon>
        <taxon>Streptosporangiaceae</taxon>
        <taxon>Streptosporangium</taxon>
    </lineage>
</organism>
<protein>
    <recommendedName>
        <fullName evidence="3">Septum formation-related domain-containing protein</fullName>
    </recommendedName>
</protein>
<evidence type="ECO:0008006" key="3">
    <source>
        <dbReference type="Google" id="ProtNLM"/>
    </source>
</evidence>